<evidence type="ECO:0000313" key="3">
    <source>
        <dbReference type="Proteomes" id="UP000604046"/>
    </source>
</evidence>
<comment type="caution">
    <text evidence="2">The sequence shown here is derived from an EMBL/GenBank/DDBJ whole genome shotgun (WGS) entry which is preliminary data.</text>
</comment>
<protein>
    <submittedName>
        <fullName evidence="2">Uncharacterized protein</fullName>
    </submittedName>
</protein>
<evidence type="ECO:0000313" key="2">
    <source>
        <dbReference type="EMBL" id="CAE7610345.1"/>
    </source>
</evidence>
<reference evidence="2" key="1">
    <citation type="submission" date="2021-02" db="EMBL/GenBank/DDBJ databases">
        <authorList>
            <person name="Dougan E. K."/>
            <person name="Rhodes N."/>
            <person name="Thang M."/>
            <person name="Chan C."/>
        </authorList>
    </citation>
    <scope>NUCLEOTIDE SEQUENCE</scope>
</reference>
<organism evidence="2 3">
    <name type="scientific">Symbiodinium natans</name>
    <dbReference type="NCBI Taxonomy" id="878477"/>
    <lineage>
        <taxon>Eukaryota</taxon>
        <taxon>Sar</taxon>
        <taxon>Alveolata</taxon>
        <taxon>Dinophyceae</taxon>
        <taxon>Suessiales</taxon>
        <taxon>Symbiodiniaceae</taxon>
        <taxon>Symbiodinium</taxon>
    </lineage>
</organism>
<dbReference type="Proteomes" id="UP000604046">
    <property type="component" value="Unassembled WGS sequence"/>
</dbReference>
<feature type="compositionally biased region" description="Acidic residues" evidence="1">
    <location>
        <begin position="132"/>
        <end position="142"/>
    </location>
</feature>
<proteinExistence type="predicted"/>
<dbReference type="EMBL" id="CAJNDS010002824">
    <property type="protein sequence ID" value="CAE7610345.1"/>
    <property type="molecule type" value="Genomic_DNA"/>
</dbReference>
<dbReference type="AlphaFoldDB" id="A0A812V0B9"/>
<sequence length="159" mass="16452">VSGGSLDCQGLNQPQVNATSLEWRGLGQTQARAVPASLLEGPCLATGSCRRAPGRLTATWSDFLERPLGPRRSRLPTALEQGWIDWAKSNPLMMLGLVTPIFSIAGAAITGVAGMFAASAVASEAAPAEEAAGGDDGGDWDTEGMFGDFDLGDWGGDDD</sequence>
<gene>
    <name evidence="2" type="ORF">SNAT2548_LOCUS34696</name>
</gene>
<name>A0A812V0B9_9DINO</name>
<feature type="non-terminal residue" evidence="2">
    <location>
        <position position="159"/>
    </location>
</feature>
<evidence type="ECO:0000256" key="1">
    <source>
        <dbReference type="SAM" id="MobiDB-lite"/>
    </source>
</evidence>
<feature type="region of interest" description="Disordered" evidence="1">
    <location>
        <begin position="128"/>
        <end position="159"/>
    </location>
</feature>
<accession>A0A812V0B9</accession>
<keyword evidence="3" id="KW-1185">Reference proteome</keyword>